<dbReference type="EMBL" id="JBEPNW010000002">
    <property type="protein sequence ID" value="MET3867073.1"/>
    <property type="molecule type" value="Genomic_DNA"/>
</dbReference>
<dbReference type="NCBIfam" id="NF004815">
    <property type="entry name" value="PRK06169.1"/>
    <property type="match status" value="1"/>
</dbReference>
<dbReference type="Proteomes" id="UP001549119">
    <property type="component" value="Unassembled WGS sequence"/>
</dbReference>
<accession>A0ABV2NKR4</accession>
<keyword evidence="4" id="KW-1185">Reference proteome</keyword>
<dbReference type="PANTHER" id="PTHR11895:SF7">
    <property type="entry name" value="GLUTAMYL-TRNA(GLN) AMIDOTRANSFERASE SUBUNIT A, MITOCHONDRIAL"/>
    <property type="match status" value="1"/>
</dbReference>
<dbReference type="GO" id="GO:0050567">
    <property type="term" value="F:glutaminyl-tRNA synthase (glutamine-hydrolyzing) activity"/>
    <property type="evidence" value="ECO:0007669"/>
    <property type="project" value="UniProtKB-EC"/>
</dbReference>
<proteinExistence type="inferred from homology"/>
<dbReference type="GO" id="GO:0050566">
    <property type="term" value="F:asparaginyl-tRNA synthase (glutamine-hydrolyzing) activity"/>
    <property type="evidence" value="ECO:0007669"/>
    <property type="project" value="UniProtKB-EC"/>
</dbReference>
<name>A0ABV2NKR4_9HYPH</name>
<dbReference type="InterPro" id="IPR000120">
    <property type="entry name" value="Amidase"/>
</dbReference>
<feature type="domain" description="Amidase" evidence="2">
    <location>
        <begin position="36"/>
        <end position="458"/>
    </location>
</feature>
<sequence>MSPMDQIRTTRTDLGEMDAVELGALFASGRVSPVEAAQAALARIERFNPQVNAFAYVAPEPALEAARASEARWAKGEALSPIDGVPTTIKELTAVKGIPWRRGSKLTGEAPATDEILVMRRLRAAGAVILGTTTSPEFGWKGVTHGPAFGNTVNPWGTDRASGGSSGGAGVAAALNMGVLHEGSDGAGSIRIPSSFCGVFGIKPTFGWLATDAPTPLRDMAHRGPLTRTVADSALFLNAVTGPSPDGLYGDCPSPVPDWTEAARGGVAGLRIGYSRTFGYARVDPEVAAAVDRAAARLAAMGAVVEEADPGFASPLEALRVIWFSAMAVLVDRFAPTETDRARMDPGFVAVAEIGRRTSAADLLAAEQVRAELKVTMARFHARYDLLLSPTMPVTAIPAGIDFPEGQGMTDWTDWSPFTYPFNMTGQAALSVPCGFDSGGLPIGLQMVAARFRDDLVLRAAAAYQAAYPEAFPDAPVVRPA</sequence>
<keyword evidence="3" id="KW-0436">Ligase</keyword>
<dbReference type="EC" id="6.3.5.7" evidence="3"/>
<dbReference type="SUPFAM" id="SSF75304">
    <property type="entry name" value="Amidase signature (AS) enzymes"/>
    <property type="match status" value="1"/>
</dbReference>
<evidence type="ECO:0000256" key="1">
    <source>
        <dbReference type="ARBA" id="ARBA00009199"/>
    </source>
</evidence>
<dbReference type="InterPro" id="IPR036928">
    <property type="entry name" value="AS_sf"/>
</dbReference>
<dbReference type="InterPro" id="IPR023631">
    <property type="entry name" value="Amidase_dom"/>
</dbReference>
<protein>
    <submittedName>
        <fullName evidence="3">Aspartyl-tRNA(Asn)/glutamyl-tRNA(Gln) amidotransferase subunit A</fullName>
        <ecNumber evidence="3">6.3.5.6</ecNumber>
        <ecNumber evidence="3">6.3.5.7</ecNumber>
    </submittedName>
</protein>
<evidence type="ECO:0000313" key="4">
    <source>
        <dbReference type="Proteomes" id="UP001549119"/>
    </source>
</evidence>
<dbReference type="EC" id="6.3.5.6" evidence="3"/>
<comment type="similarity">
    <text evidence="1">Belongs to the amidase family.</text>
</comment>
<reference evidence="3 4" key="1">
    <citation type="submission" date="2024-06" db="EMBL/GenBank/DDBJ databases">
        <title>Genomics of switchgrass bacterial isolates.</title>
        <authorList>
            <person name="Shade A."/>
        </authorList>
    </citation>
    <scope>NUCLEOTIDE SEQUENCE [LARGE SCALE GENOMIC DNA]</scope>
    <source>
        <strain evidence="3 4">PvP084</strain>
    </source>
</reference>
<organism evidence="3 4">
    <name type="scientific">Methylobacterium radiotolerans</name>
    <dbReference type="NCBI Taxonomy" id="31998"/>
    <lineage>
        <taxon>Bacteria</taxon>
        <taxon>Pseudomonadati</taxon>
        <taxon>Pseudomonadota</taxon>
        <taxon>Alphaproteobacteria</taxon>
        <taxon>Hyphomicrobiales</taxon>
        <taxon>Methylobacteriaceae</taxon>
        <taxon>Methylobacterium</taxon>
    </lineage>
</organism>
<dbReference type="Pfam" id="PF01425">
    <property type="entry name" value="Amidase"/>
    <property type="match status" value="1"/>
</dbReference>
<dbReference type="PANTHER" id="PTHR11895">
    <property type="entry name" value="TRANSAMIDASE"/>
    <property type="match status" value="1"/>
</dbReference>
<evidence type="ECO:0000313" key="3">
    <source>
        <dbReference type="EMBL" id="MET3867073.1"/>
    </source>
</evidence>
<gene>
    <name evidence="3" type="ORF">ABIC20_004382</name>
</gene>
<evidence type="ECO:0000259" key="2">
    <source>
        <dbReference type="Pfam" id="PF01425"/>
    </source>
</evidence>
<comment type="caution">
    <text evidence="3">The sequence shown here is derived from an EMBL/GenBank/DDBJ whole genome shotgun (WGS) entry which is preliminary data.</text>
</comment>
<dbReference type="Gene3D" id="3.90.1300.10">
    <property type="entry name" value="Amidase signature (AS) domain"/>
    <property type="match status" value="1"/>
</dbReference>